<dbReference type="Pfam" id="PF14155">
    <property type="entry name" value="DUF4307"/>
    <property type="match status" value="1"/>
</dbReference>
<gene>
    <name evidence="1" type="ORF">GCM10025866_05810</name>
</gene>
<name>A0ABN6XLM1_9MICO</name>
<evidence type="ECO:0008006" key="3">
    <source>
        <dbReference type="Google" id="ProtNLM"/>
    </source>
</evidence>
<evidence type="ECO:0000313" key="2">
    <source>
        <dbReference type="Proteomes" id="UP001321498"/>
    </source>
</evidence>
<keyword evidence="2" id="KW-1185">Reference proteome</keyword>
<organism evidence="1 2">
    <name type="scientific">Naasia aerilata</name>
    <dbReference type="NCBI Taxonomy" id="1162966"/>
    <lineage>
        <taxon>Bacteria</taxon>
        <taxon>Bacillati</taxon>
        <taxon>Actinomycetota</taxon>
        <taxon>Actinomycetes</taxon>
        <taxon>Micrococcales</taxon>
        <taxon>Microbacteriaceae</taxon>
        <taxon>Naasia</taxon>
    </lineage>
</organism>
<dbReference type="EMBL" id="AP027731">
    <property type="protein sequence ID" value="BDZ44672.1"/>
    <property type="molecule type" value="Genomic_DNA"/>
</dbReference>
<evidence type="ECO:0000313" key="1">
    <source>
        <dbReference type="EMBL" id="BDZ44672.1"/>
    </source>
</evidence>
<accession>A0ABN6XLM1</accession>
<reference evidence="2" key="1">
    <citation type="journal article" date="2019" name="Int. J. Syst. Evol. Microbiol.">
        <title>The Global Catalogue of Microorganisms (GCM) 10K type strain sequencing project: providing services to taxonomists for standard genome sequencing and annotation.</title>
        <authorList>
            <consortium name="The Broad Institute Genomics Platform"/>
            <consortium name="The Broad Institute Genome Sequencing Center for Infectious Disease"/>
            <person name="Wu L."/>
            <person name="Ma J."/>
        </authorList>
    </citation>
    <scope>NUCLEOTIDE SEQUENCE [LARGE SCALE GENOMIC DNA]</scope>
    <source>
        <strain evidence="2">NBRC 108725</strain>
    </source>
</reference>
<dbReference type="Proteomes" id="UP001321498">
    <property type="component" value="Chromosome"/>
</dbReference>
<sequence length="101" mass="10961">MVVFTAWVVWAGLDGSAPTIDATDTGYDIVGDDQVAVRFSLNVDPGTPVRCAVQALDDHFEVVGWKVVDVPASEERVRSLTETIRTVSRANTGLISKCWLP</sequence>
<protein>
    <recommendedName>
        <fullName evidence="3">DUF4307 domain-containing protein</fullName>
    </recommendedName>
</protein>
<dbReference type="InterPro" id="IPR025443">
    <property type="entry name" value="DUF4307"/>
</dbReference>
<proteinExistence type="predicted"/>